<gene>
    <name evidence="1" type="ORF">EB796_023145</name>
</gene>
<evidence type="ECO:0000313" key="1">
    <source>
        <dbReference type="EMBL" id="KAF6018543.1"/>
    </source>
</evidence>
<reference evidence="1" key="1">
    <citation type="submission" date="2020-06" db="EMBL/GenBank/DDBJ databases">
        <title>Draft genome of Bugula neritina, a colonial animal packing powerful symbionts and potential medicines.</title>
        <authorList>
            <person name="Rayko M."/>
        </authorList>
    </citation>
    <scope>NUCLEOTIDE SEQUENCE [LARGE SCALE GENOMIC DNA]</scope>
    <source>
        <strain evidence="1">Kwan_BN1</strain>
    </source>
</reference>
<keyword evidence="2" id="KW-1185">Reference proteome</keyword>
<proteinExistence type="predicted"/>
<dbReference type="Proteomes" id="UP000593567">
    <property type="component" value="Unassembled WGS sequence"/>
</dbReference>
<dbReference type="EMBL" id="VXIV02003296">
    <property type="protein sequence ID" value="KAF6018543.1"/>
    <property type="molecule type" value="Genomic_DNA"/>
</dbReference>
<comment type="caution">
    <text evidence="1">The sequence shown here is derived from an EMBL/GenBank/DDBJ whole genome shotgun (WGS) entry which is preliminary data.</text>
</comment>
<accession>A0A7J7IX94</accession>
<evidence type="ECO:0000313" key="2">
    <source>
        <dbReference type="Proteomes" id="UP000593567"/>
    </source>
</evidence>
<organism evidence="1 2">
    <name type="scientific">Bugula neritina</name>
    <name type="common">Brown bryozoan</name>
    <name type="synonym">Sertularia neritina</name>
    <dbReference type="NCBI Taxonomy" id="10212"/>
    <lineage>
        <taxon>Eukaryota</taxon>
        <taxon>Metazoa</taxon>
        <taxon>Spiralia</taxon>
        <taxon>Lophotrochozoa</taxon>
        <taxon>Bryozoa</taxon>
        <taxon>Gymnolaemata</taxon>
        <taxon>Cheilostomatida</taxon>
        <taxon>Flustrina</taxon>
        <taxon>Buguloidea</taxon>
        <taxon>Bugulidae</taxon>
        <taxon>Bugula</taxon>
    </lineage>
</organism>
<protein>
    <submittedName>
        <fullName evidence="1">Uncharacterized protein</fullName>
    </submittedName>
</protein>
<name>A0A7J7IX94_BUGNE</name>
<dbReference type="AlphaFoldDB" id="A0A7J7IX94"/>
<sequence length="69" mass="7758">MASKHIVFTNSIDTQFIVVISNIVTTPTVSAVCSTSHVHMQQTQTCHINQPLARARHTCHMPLVLYNHF</sequence>